<dbReference type="InterPro" id="IPR000086">
    <property type="entry name" value="NUDIX_hydrolase_dom"/>
</dbReference>
<evidence type="ECO:0000313" key="4">
    <source>
        <dbReference type="Proteomes" id="UP000054387"/>
    </source>
</evidence>
<evidence type="ECO:0000259" key="2">
    <source>
        <dbReference type="PROSITE" id="PS51462"/>
    </source>
</evidence>
<gene>
    <name evidence="3" type="ORF">AUR64_13540</name>
</gene>
<dbReference type="GO" id="GO:0019509">
    <property type="term" value="P:L-methionine salvage from methylthioadenosine"/>
    <property type="evidence" value="ECO:0007669"/>
    <property type="project" value="TreeGrafter"/>
</dbReference>
<proteinExistence type="inferred from homology"/>
<feature type="domain" description="Nudix hydrolase" evidence="2">
    <location>
        <begin position="1"/>
        <end position="133"/>
    </location>
</feature>
<dbReference type="PROSITE" id="PS51462">
    <property type="entry name" value="NUDIX"/>
    <property type="match status" value="1"/>
</dbReference>
<accession>A0A0W1R7G3</accession>
<dbReference type="SUPFAM" id="SSF100950">
    <property type="entry name" value="NagB/RpiA/CoA transferase-like"/>
    <property type="match status" value="1"/>
</dbReference>
<reference evidence="3 4" key="1">
    <citation type="submission" date="2015-12" db="EMBL/GenBank/DDBJ databases">
        <title>Haloprofundus marisrubri gen. nov., sp. nov., an extremely halophilic archaeon isolated from the Discovery deep brine-seawater interface in the Red Sea.</title>
        <authorList>
            <person name="Zhang G."/>
            <person name="Stingl U."/>
            <person name="Rashid M."/>
        </authorList>
    </citation>
    <scope>NUCLEOTIDE SEQUENCE [LARGE SCALE GENOMIC DNA]</scope>
    <source>
        <strain evidence="3 4">SB9</strain>
    </source>
</reference>
<dbReference type="Pfam" id="PF00293">
    <property type="entry name" value="NUDIX"/>
    <property type="match status" value="1"/>
</dbReference>
<protein>
    <recommendedName>
        <fullName evidence="2">Nudix hydrolase domain-containing protein</fullName>
    </recommendedName>
</protein>
<organism evidence="3 4">
    <name type="scientific">Haloprofundus marisrubri</name>
    <dbReference type="NCBI Taxonomy" id="1514971"/>
    <lineage>
        <taxon>Archaea</taxon>
        <taxon>Methanobacteriati</taxon>
        <taxon>Methanobacteriota</taxon>
        <taxon>Stenosarchaea group</taxon>
        <taxon>Halobacteria</taxon>
        <taxon>Halobacteriales</taxon>
        <taxon>Haloferacaceae</taxon>
        <taxon>Haloprofundus</taxon>
    </lineage>
</organism>
<dbReference type="OrthoDB" id="27639at2157"/>
<evidence type="ECO:0000256" key="1">
    <source>
        <dbReference type="RuleBase" id="RU003814"/>
    </source>
</evidence>
<dbReference type="Pfam" id="PF01008">
    <property type="entry name" value="IF-2B"/>
    <property type="match status" value="1"/>
</dbReference>
<comment type="similarity">
    <text evidence="1">Belongs to the eIF-2B alpha/beta/delta subunits family.</text>
</comment>
<dbReference type="InterPro" id="IPR000649">
    <property type="entry name" value="IF-2B-related"/>
</dbReference>
<dbReference type="SUPFAM" id="SSF55811">
    <property type="entry name" value="Nudix"/>
    <property type="match status" value="1"/>
</dbReference>
<dbReference type="InterPro" id="IPR037171">
    <property type="entry name" value="NagB/RpiA_transferase-like"/>
</dbReference>
<dbReference type="RefSeq" id="WP_058581989.1">
    <property type="nucleotide sequence ID" value="NZ_LOPU01000029.1"/>
</dbReference>
<dbReference type="AlphaFoldDB" id="A0A0W1R7G3"/>
<dbReference type="PANTHER" id="PTHR43475">
    <property type="entry name" value="METHYLTHIORIBOSE-1-PHOSPHATE ISOMERASE"/>
    <property type="match status" value="1"/>
</dbReference>
<dbReference type="Gene3D" id="3.40.50.10470">
    <property type="entry name" value="Translation initiation factor eif-2b, domain 2"/>
    <property type="match status" value="1"/>
</dbReference>
<dbReference type="PANTHER" id="PTHR43475:SF3">
    <property type="entry name" value="TRANSLATION INITIATION FACTOR EIF-2B SUBUNIT FAMILY PROTEIN (AFU_ORTHOLOGUE AFUA_2G14290)"/>
    <property type="match status" value="1"/>
</dbReference>
<dbReference type="STRING" id="1514971.AUR64_13540"/>
<evidence type="ECO:0000313" key="3">
    <source>
        <dbReference type="EMBL" id="KTG08837.1"/>
    </source>
</evidence>
<dbReference type="EMBL" id="LOPU01000029">
    <property type="protein sequence ID" value="KTG08837.1"/>
    <property type="molecule type" value="Genomic_DNA"/>
</dbReference>
<name>A0A0W1R7G3_9EURY</name>
<keyword evidence="4" id="KW-1185">Reference proteome</keyword>
<dbReference type="GO" id="GO:0046523">
    <property type="term" value="F:S-methyl-5-thioribose-1-phosphate isomerase activity"/>
    <property type="evidence" value="ECO:0007669"/>
    <property type="project" value="TreeGrafter"/>
</dbReference>
<dbReference type="Proteomes" id="UP000054387">
    <property type="component" value="Unassembled WGS sequence"/>
</dbReference>
<dbReference type="Gene3D" id="3.90.79.10">
    <property type="entry name" value="Nucleoside Triphosphate Pyrophosphohydrolase"/>
    <property type="match status" value="1"/>
</dbReference>
<dbReference type="InterPro" id="IPR042529">
    <property type="entry name" value="IF_2B-like_C"/>
</dbReference>
<sequence>MPHVVTVVLRNDADVLLIRRSDAVGTYPGLWGGVSGYVEGAPEDAVDDARRELSEETGIDTEDAALVRAGDPLHVVDDETDREWTVHPFLFETSSREVTPNAELADWEWVQPPAMFDRKTVPELWETYRRVAPTVESIRGDESHGAAFLSIRALEVLRDEAAAIVSSGDHTDAWDTLAAVARELRDARPGMAVVQNRVNRAMYEADSTPESVREATSRVIRDALDADDDAASHATDLLSTLDDGPVATLSRSGTVTTALSAADRPLLVAESRPGGEGVATAESFAEMGRNVTLTTDAALAHVAAENDVSAALVGADTVFSDSSVVNKVGTRTLSLVARREGFPLYVVAAADKVSTDDEFSPESRPESDLYDGDASLTVENPLFDRTPADLVAGVVTESGVVDADEVQRLADERREWQKWDG</sequence>
<comment type="caution">
    <text evidence="3">The sequence shown here is derived from an EMBL/GenBank/DDBJ whole genome shotgun (WGS) entry which is preliminary data.</text>
</comment>
<dbReference type="InterPro" id="IPR015797">
    <property type="entry name" value="NUDIX_hydrolase-like_dom_sf"/>
</dbReference>